<dbReference type="InterPro" id="IPR051376">
    <property type="entry name" value="CWC25_splicing_factor"/>
</dbReference>
<protein>
    <submittedName>
        <fullName evidence="3">Uncharacterized protein</fullName>
    </submittedName>
</protein>
<accession>A0AAQ4F185</accession>
<reference evidence="3 4" key="1">
    <citation type="journal article" date="2023" name="Arcadia Sci">
        <title>De novo assembly of a long-read Amblyomma americanum tick genome.</title>
        <authorList>
            <person name="Chou S."/>
            <person name="Poskanzer K.E."/>
            <person name="Rollins M."/>
            <person name="Thuy-Boun P.S."/>
        </authorList>
    </citation>
    <scope>NUCLEOTIDE SEQUENCE [LARGE SCALE GENOMIC DNA]</scope>
    <source>
        <strain evidence="3">F_SG_1</strain>
        <tissue evidence="3">Salivary glands</tissue>
    </source>
</reference>
<evidence type="ECO:0000313" key="3">
    <source>
        <dbReference type="EMBL" id="KAK8780701.1"/>
    </source>
</evidence>
<organism evidence="3 4">
    <name type="scientific">Amblyomma americanum</name>
    <name type="common">Lone star tick</name>
    <dbReference type="NCBI Taxonomy" id="6943"/>
    <lineage>
        <taxon>Eukaryota</taxon>
        <taxon>Metazoa</taxon>
        <taxon>Ecdysozoa</taxon>
        <taxon>Arthropoda</taxon>
        <taxon>Chelicerata</taxon>
        <taxon>Arachnida</taxon>
        <taxon>Acari</taxon>
        <taxon>Parasitiformes</taxon>
        <taxon>Ixodida</taxon>
        <taxon>Ixodoidea</taxon>
        <taxon>Ixodidae</taxon>
        <taxon>Amblyomminae</taxon>
        <taxon>Amblyomma</taxon>
    </lineage>
</organism>
<feature type="region of interest" description="Disordered" evidence="2">
    <location>
        <begin position="42"/>
        <end position="90"/>
    </location>
</feature>
<evidence type="ECO:0000256" key="1">
    <source>
        <dbReference type="ARBA" id="ARBA00006695"/>
    </source>
</evidence>
<dbReference type="AlphaFoldDB" id="A0AAQ4F185"/>
<keyword evidence="4" id="KW-1185">Reference proteome</keyword>
<proteinExistence type="inferred from homology"/>
<dbReference type="PANTHER" id="PTHR16196:SF0">
    <property type="entry name" value="PRE-MRNA-SPLICING FACTOR CWC25 HOMOLOG"/>
    <property type="match status" value="1"/>
</dbReference>
<dbReference type="PANTHER" id="PTHR16196">
    <property type="entry name" value="CELL CYCLE CONTROL PROTEIN CWF25"/>
    <property type="match status" value="1"/>
</dbReference>
<dbReference type="EMBL" id="JARKHS020008522">
    <property type="protein sequence ID" value="KAK8780701.1"/>
    <property type="molecule type" value="Genomic_DNA"/>
</dbReference>
<comment type="similarity">
    <text evidence="1">Belongs to the CWC25 family.</text>
</comment>
<name>A0AAQ4F185_AMBAM</name>
<dbReference type="Proteomes" id="UP001321473">
    <property type="component" value="Unassembled WGS sequence"/>
</dbReference>
<gene>
    <name evidence="3" type="ORF">V5799_017959</name>
</gene>
<dbReference type="GO" id="GO:0000398">
    <property type="term" value="P:mRNA splicing, via spliceosome"/>
    <property type="evidence" value="ECO:0007669"/>
    <property type="project" value="TreeGrafter"/>
</dbReference>
<feature type="compositionally biased region" description="Basic and acidic residues" evidence="2">
    <location>
        <begin position="57"/>
        <end position="90"/>
    </location>
</feature>
<dbReference type="GO" id="GO:0005684">
    <property type="term" value="C:U2-type spliceosomal complex"/>
    <property type="evidence" value="ECO:0007669"/>
    <property type="project" value="TreeGrafter"/>
</dbReference>
<comment type="caution">
    <text evidence="3">The sequence shown here is derived from an EMBL/GenBank/DDBJ whole genome shotgun (WGS) entry which is preliminary data.</text>
</comment>
<evidence type="ECO:0000256" key="2">
    <source>
        <dbReference type="SAM" id="MobiDB-lite"/>
    </source>
</evidence>
<sequence>MRSAAFGNMLNCSGGIGHGTSSTDAHTADCLPYFLKIRGDQSWKKEQQPAPLKAQRKKQEQVKEGVTHRRRPLSEEEKAAARKEMMENAHWRDEQRKTFVNHYSKSEAVEEKKHYKRTGEGFIRPMLAEAADSGSVEKRIKQKMYTVQRSSGAMDSHFARK</sequence>
<evidence type="ECO:0000313" key="4">
    <source>
        <dbReference type="Proteomes" id="UP001321473"/>
    </source>
</evidence>